<evidence type="ECO:0000313" key="2">
    <source>
        <dbReference type="EMBL" id="KAF9793292.1"/>
    </source>
</evidence>
<dbReference type="Pfam" id="PF16093">
    <property type="entry name" value="PAC4"/>
    <property type="match status" value="1"/>
</dbReference>
<reference evidence="2" key="1">
    <citation type="journal article" date="2020" name="Nat. Commun.">
        <title>Large-scale genome sequencing of mycorrhizal fungi provides insights into the early evolution of symbiotic traits.</title>
        <authorList>
            <person name="Miyauchi S."/>
            <person name="Kiss E."/>
            <person name="Kuo A."/>
            <person name="Drula E."/>
            <person name="Kohler A."/>
            <person name="Sanchez-Garcia M."/>
            <person name="Morin E."/>
            <person name="Andreopoulos B."/>
            <person name="Barry K.W."/>
            <person name="Bonito G."/>
            <person name="Buee M."/>
            <person name="Carver A."/>
            <person name="Chen C."/>
            <person name="Cichocki N."/>
            <person name="Clum A."/>
            <person name="Culley D."/>
            <person name="Crous P.W."/>
            <person name="Fauchery L."/>
            <person name="Girlanda M."/>
            <person name="Hayes R.D."/>
            <person name="Keri Z."/>
            <person name="LaButti K."/>
            <person name="Lipzen A."/>
            <person name="Lombard V."/>
            <person name="Magnuson J."/>
            <person name="Maillard F."/>
            <person name="Murat C."/>
            <person name="Nolan M."/>
            <person name="Ohm R.A."/>
            <person name="Pangilinan J."/>
            <person name="Pereira M.F."/>
            <person name="Perotto S."/>
            <person name="Peter M."/>
            <person name="Pfister S."/>
            <person name="Riley R."/>
            <person name="Sitrit Y."/>
            <person name="Stielow J.B."/>
            <person name="Szollosi G."/>
            <person name="Zifcakova L."/>
            <person name="Stursova M."/>
            <person name="Spatafora J.W."/>
            <person name="Tedersoo L."/>
            <person name="Vaario L.M."/>
            <person name="Yamada A."/>
            <person name="Yan M."/>
            <person name="Wang P."/>
            <person name="Xu J."/>
            <person name="Bruns T."/>
            <person name="Baldrian P."/>
            <person name="Vilgalys R."/>
            <person name="Dunand C."/>
            <person name="Henrissat B."/>
            <person name="Grigoriev I.V."/>
            <person name="Hibbett D."/>
            <person name="Nagy L.G."/>
            <person name="Martin F.M."/>
        </authorList>
    </citation>
    <scope>NUCLEOTIDE SEQUENCE</scope>
    <source>
        <strain evidence="2">UH-Tt-Lm1</strain>
    </source>
</reference>
<evidence type="ECO:0000256" key="1">
    <source>
        <dbReference type="SAM" id="Phobius"/>
    </source>
</evidence>
<protein>
    <submittedName>
        <fullName evidence="2">Uncharacterized protein</fullName>
    </submittedName>
</protein>
<dbReference type="InterPro" id="IPR032157">
    <property type="entry name" value="PAC4"/>
</dbReference>
<organism evidence="2 3">
    <name type="scientific">Thelephora terrestris</name>
    <dbReference type="NCBI Taxonomy" id="56493"/>
    <lineage>
        <taxon>Eukaryota</taxon>
        <taxon>Fungi</taxon>
        <taxon>Dikarya</taxon>
        <taxon>Basidiomycota</taxon>
        <taxon>Agaricomycotina</taxon>
        <taxon>Agaricomycetes</taxon>
        <taxon>Thelephorales</taxon>
        <taxon>Thelephoraceae</taxon>
        <taxon>Thelephora</taxon>
    </lineage>
</organism>
<gene>
    <name evidence="2" type="ORF">BJ322DRAFT_117922</name>
</gene>
<feature type="transmembrane region" description="Helical" evidence="1">
    <location>
        <begin position="12"/>
        <end position="33"/>
    </location>
</feature>
<keyword evidence="3" id="KW-1185">Reference proteome</keyword>
<name>A0A9P6LDD5_9AGAM</name>
<comment type="caution">
    <text evidence="2">The sequence shown here is derived from an EMBL/GenBank/DDBJ whole genome shotgun (WGS) entry which is preliminary data.</text>
</comment>
<dbReference type="PANTHER" id="PTHR33559:SF1">
    <property type="entry name" value="PROTEASOME ASSEMBLY CHAPERONE 4"/>
    <property type="match status" value="1"/>
</dbReference>
<sequence>MRTYAQVDTVDYLTVIACYVWYLAPCSFFAAFVSDTTIYSRGMPRAWTCRTHRTYKSLIAITTNIAANAHQCTCARTIGMSDQAIKIVSKHLTGSDTSVPLLTMQIICLVDSYMIWVGAASDSQGEQVEGSAELAPLQGRLARDWACAMPPVYEGSTATASALFRSADSDAAFSMSQRLAKRFKKQIFLSVDIPSEVCSAGQGPAVLLEIEKGVVEELKSV</sequence>
<dbReference type="OrthoDB" id="368507at2759"/>
<reference evidence="2" key="2">
    <citation type="submission" date="2020-11" db="EMBL/GenBank/DDBJ databases">
        <authorList>
            <consortium name="DOE Joint Genome Institute"/>
            <person name="Kuo A."/>
            <person name="Miyauchi S."/>
            <person name="Kiss E."/>
            <person name="Drula E."/>
            <person name="Kohler A."/>
            <person name="Sanchez-Garcia M."/>
            <person name="Andreopoulos B."/>
            <person name="Barry K.W."/>
            <person name="Bonito G."/>
            <person name="Buee M."/>
            <person name="Carver A."/>
            <person name="Chen C."/>
            <person name="Cichocki N."/>
            <person name="Clum A."/>
            <person name="Culley D."/>
            <person name="Crous P.W."/>
            <person name="Fauchery L."/>
            <person name="Girlanda M."/>
            <person name="Hayes R."/>
            <person name="Keri Z."/>
            <person name="Labutti K."/>
            <person name="Lipzen A."/>
            <person name="Lombard V."/>
            <person name="Magnuson J."/>
            <person name="Maillard F."/>
            <person name="Morin E."/>
            <person name="Murat C."/>
            <person name="Nolan M."/>
            <person name="Ohm R."/>
            <person name="Pangilinan J."/>
            <person name="Pereira M."/>
            <person name="Perotto S."/>
            <person name="Peter M."/>
            <person name="Riley R."/>
            <person name="Sitrit Y."/>
            <person name="Stielow B."/>
            <person name="Szollosi G."/>
            <person name="Zifcakova L."/>
            <person name="Stursova M."/>
            <person name="Spatafora J.W."/>
            <person name="Tedersoo L."/>
            <person name="Vaario L.-M."/>
            <person name="Yamada A."/>
            <person name="Yan M."/>
            <person name="Wang P."/>
            <person name="Xu J."/>
            <person name="Bruns T."/>
            <person name="Baldrian P."/>
            <person name="Vilgalys R."/>
            <person name="Henrissat B."/>
            <person name="Grigoriev I.V."/>
            <person name="Hibbett D."/>
            <person name="Nagy L.G."/>
            <person name="Martin F.M."/>
        </authorList>
    </citation>
    <scope>NUCLEOTIDE SEQUENCE</scope>
    <source>
        <strain evidence="2">UH-Tt-Lm1</strain>
    </source>
</reference>
<evidence type="ECO:0000313" key="3">
    <source>
        <dbReference type="Proteomes" id="UP000736335"/>
    </source>
</evidence>
<dbReference type="PANTHER" id="PTHR33559">
    <property type="entry name" value="PROTEASOME ASSEMBLY CHAPERONE 4"/>
    <property type="match status" value="1"/>
</dbReference>
<keyword evidence="1" id="KW-1133">Transmembrane helix</keyword>
<dbReference type="EMBL" id="WIUZ02000001">
    <property type="protein sequence ID" value="KAF9793292.1"/>
    <property type="molecule type" value="Genomic_DNA"/>
</dbReference>
<keyword evidence="1" id="KW-0472">Membrane</keyword>
<dbReference type="Proteomes" id="UP000736335">
    <property type="component" value="Unassembled WGS sequence"/>
</dbReference>
<dbReference type="GO" id="GO:0043248">
    <property type="term" value="P:proteasome assembly"/>
    <property type="evidence" value="ECO:0007669"/>
    <property type="project" value="InterPro"/>
</dbReference>
<proteinExistence type="predicted"/>
<accession>A0A9P6LDD5</accession>
<keyword evidence="1" id="KW-0812">Transmembrane</keyword>
<dbReference type="AlphaFoldDB" id="A0A9P6LDD5"/>